<name>A0AAE3YC98_9FLAO</name>
<protein>
    <submittedName>
        <fullName evidence="1">Transcriptional regulator with XRE-family HTH domain</fullName>
    </submittedName>
</protein>
<dbReference type="AlphaFoldDB" id="A0AAE3YC98"/>
<reference evidence="1" key="1">
    <citation type="submission" date="2023-07" db="EMBL/GenBank/DDBJ databases">
        <title>Sorghum-associated microbial communities from plants grown in Nebraska, USA.</title>
        <authorList>
            <person name="Schachtman D."/>
        </authorList>
    </citation>
    <scope>NUCLEOTIDE SEQUENCE</scope>
    <source>
        <strain evidence="1">DS2360</strain>
    </source>
</reference>
<accession>A0AAE3YC98</accession>
<organism evidence="1 2">
    <name type="scientific">Chryseobacterium rhizosphaerae</name>
    <dbReference type="NCBI Taxonomy" id="395937"/>
    <lineage>
        <taxon>Bacteria</taxon>
        <taxon>Pseudomonadati</taxon>
        <taxon>Bacteroidota</taxon>
        <taxon>Flavobacteriia</taxon>
        <taxon>Flavobacteriales</taxon>
        <taxon>Weeksellaceae</taxon>
        <taxon>Chryseobacterium group</taxon>
        <taxon>Chryseobacterium</taxon>
    </lineage>
</organism>
<sequence length="34" mass="3802">MKSITFGKRLTEVRKDKKMSQDEVGKLVGVHGVV</sequence>
<dbReference type="InterPro" id="IPR010982">
    <property type="entry name" value="Lambda_DNA-bd_dom_sf"/>
</dbReference>
<dbReference type="SUPFAM" id="SSF47413">
    <property type="entry name" value="lambda repressor-like DNA-binding domains"/>
    <property type="match status" value="1"/>
</dbReference>
<comment type="caution">
    <text evidence="1">The sequence shown here is derived from an EMBL/GenBank/DDBJ whole genome shotgun (WGS) entry which is preliminary data.</text>
</comment>
<gene>
    <name evidence="1" type="ORF">J2787_004425</name>
</gene>
<dbReference type="Gene3D" id="1.10.260.40">
    <property type="entry name" value="lambda repressor-like DNA-binding domains"/>
    <property type="match status" value="1"/>
</dbReference>
<dbReference type="InterPro" id="IPR001387">
    <property type="entry name" value="Cro/C1-type_HTH"/>
</dbReference>
<evidence type="ECO:0000313" key="2">
    <source>
        <dbReference type="Proteomes" id="UP001184861"/>
    </source>
</evidence>
<proteinExistence type="predicted"/>
<evidence type="ECO:0000313" key="1">
    <source>
        <dbReference type="EMBL" id="MDR6528984.1"/>
    </source>
</evidence>
<dbReference type="CDD" id="cd00093">
    <property type="entry name" value="HTH_XRE"/>
    <property type="match status" value="1"/>
</dbReference>
<dbReference type="Proteomes" id="UP001184861">
    <property type="component" value="Unassembled WGS sequence"/>
</dbReference>
<dbReference type="GO" id="GO:0003677">
    <property type="term" value="F:DNA binding"/>
    <property type="evidence" value="ECO:0007669"/>
    <property type="project" value="InterPro"/>
</dbReference>
<dbReference type="EMBL" id="JAVDQY010000007">
    <property type="protein sequence ID" value="MDR6528984.1"/>
    <property type="molecule type" value="Genomic_DNA"/>
</dbReference>